<organism evidence="1 2">
    <name type="scientific">Kaistella flava</name>
    <name type="common">ex Peng et al. 2021</name>
    <dbReference type="NCBI Taxonomy" id="2038776"/>
    <lineage>
        <taxon>Bacteria</taxon>
        <taxon>Pseudomonadati</taxon>
        <taxon>Bacteroidota</taxon>
        <taxon>Flavobacteriia</taxon>
        <taxon>Flavobacteriales</taxon>
        <taxon>Weeksellaceae</taxon>
        <taxon>Chryseobacterium group</taxon>
        <taxon>Kaistella</taxon>
    </lineage>
</organism>
<reference evidence="1 2" key="1">
    <citation type="submission" date="2019-05" db="EMBL/GenBank/DDBJ databases">
        <title>Chryseobacterium sp. isolated from King George Island, maritime Antarctica.</title>
        <authorList>
            <person name="Peng X."/>
        </authorList>
    </citation>
    <scope>NUCLEOTIDE SEQUENCE [LARGE SCALE GENOMIC DNA]</scope>
    <source>
        <strain evidence="1 2">7-3A</strain>
    </source>
</reference>
<gene>
    <name evidence="1" type="ORF">Q73A0000_08760</name>
</gene>
<dbReference type="Gene3D" id="3.30.300.20">
    <property type="match status" value="1"/>
</dbReference>
<protein>
    <submittedName>
        <fullName evidence="1">OsmC family protein</fullName>
    </submittedName>
</protein>
<dbReference type="PANTHER" id="PTHR39624">
    <property type="entry name" value="PROTEIN INVOLVED IN RIMO-MEDIATED BETA-METHYLTHIOLATION OF RIBOSOMAL PROTEIN S12 YCAO"/>
    <property type="match status" value="1"/>
</dbReference>
<dbReference type="AlphaFoldDB" id="A0A7M2Y8M7"/>
<evidence type="ECO:0000313" key="2">
    <source>
        <dbReference type="Proteomes" id="UP000594195"/>
    </source>
</evidence>
<dbReference type="SUPFAM" id="SSF82784">
    <property type="entry name" value="OsmC-like"/>
    <property type="match status" value="1"/>
</dbReference>
<dbReference type="InterPro" id="IPR003718">
    <property type="entry name" value="OsmC/Ohr_fam"/>
</dbReference>
<dbReference type="Proteomes" id="UP000594195">
    <property type="component" value="Chromosome"/>
</dbReference>
<accession>A0A7M2Y8M7</accession>
<dbReference type="KEGG" id="kfa:Q73A0000_08760"/>
<dbReference type="InterPro" id="IPR036102">
    <property type="entry name" value="OsmC/Ohrsf"/>
</dbReference>
<dbReference type="EMBL" id="CP040442">
    <property type="protein sequence ID" value="QOW10450.1"/>
    <property type="molecule type" value="Genomic_DNA"/>
</dbReference>
<dbReference type="Pfam" id="PF02566">
    <property type="entry name" value="OsmC"/>
    <property type="match status" value="1"/>
</dbReference>
<evidence type="ECO:0000313" key="1">
    <source>
        <dbReference type="EMBL" id="QOW10450.1"/>
    </source>
</evidence>
<name>A0A7M2Y8M7_9FLAO</name>
<proteinExistence type="predicted"/>
<dbReference type="RefSeq" id="WP_193810616.1">
    <property type="nucleotide sequence ID" value="NZ_CP040442.1"/>
</dbReference>
<sequence>MSVKVLARIGTEKYYTEVTAGKNKIITDEPLDKGGLDKGFNPFELLAASLATCTVATLRMYIDRKGWSVPEIDVEVEMENYPQTKNTIFTRKISYGEALLEAEQLARLHHIADACPVHKMLHGNMEINTLFLEKQEL</sequence>
<keyword evidence="2" id="KW-1185">Reference proteome</keyword>
<dbReference type="InterPro" id="IPR015946">
    <property type="entry name" value="KH_dom-like_a/b"/>
</dbReference>
<dbReference type="PANTHER" id="PTHR39624:SF2">
    <property type="entry name" value="OSMC-LIKE PROTEIN"/>
    <property type="match status" value="1"/>
</dbReference>